<dbReference type="RefSeq" id="WP_094205004.1">
    <property type="nucleotide sequence ID" value="NZ_JAHAIK010000027.1"/>
</dbReference>
<proteinExistence type="predicted"/>
<dbReference type="AlphaFoldDB" id="A0A233UXP6"/>
<reference evidence="3" key="1">
    <citation type="journal article" date="2017" name="J. Clin. Microbiol.">
        <title>Finegoldia magna Isolated from Orthopedic Joint Implant-Associated Infections.</title>
        <authorList>
            <person name="Soderquist B."/>
            <person name="Bjorklund S."/>
            <person name="Hellmark B."/>
            <person name="Jensen A."/>
            <person name="Bruggemann H."/>
        </authorList>
    </citation>
    <scope>NUCLEOTIDE SEQUENCE</scope>
    <source>
        <strain evidence="3">CCUG 54800</strain>
    </source>
</reference>
<protein>
    <submittedName>
        <fullName evidence="2">Small multi-drug export protein</fullName>
    </submittedName>
    <submittedName>
        <fullName evidence="3">Small-multidrug export protein</fullName>
    </submittedName>
</protein>
<evidence type="ECO:0000313" key="4">
    <source>
        <dbReference type="Proteomes" id="UP000215413"/>
    </source>
</evidence>
<evidence type="ECO:0000313" key="3">
    <source>
        <dbReference type="EMBL" id="OXZ29233.1"/>
    </source>
</evidence>
<evidence type="ECO:0000313" key="2">
    <source>
        <dbReference type="EMBL" id="MBS5965587.1"/>
    </source>
</evidence>
<reference evidence="2" key="3">
    <citation type="submission" date="2021-02" db="EMBL/GenBank/DDBJ databases">
        <title>Infant gut strain persistence is associated with maternal origin, phylogeny, and functional potential including surface adhesion and iron acquisition.</title>
        <authorList>
            <person name="Lou Y.C."/>
        </authorList>
    </citation>
    <scope>NUCLEOTIDE SEQUENCE</scope>
    <source>
        <strain evidence="2">L3_058_000G1_dasL3_058_000G1_concoct_72</strain>
    </source>
</reference>
<feature type="transmembrane region" description="Helical" evidence="1">
    <location>
        <begin position="33"/>
        <end position="53"/>
    </location>
</feature>
<dbReference type="EMBL" id="JAHAIK010000027">
    <property type="protein sequence ID" value="MBS5965587.1"/>
    <property type="molecule type" value="Genomic_DNA"/>
</dbReference>
<dbReference type="InterPro" id="IPR009577">
    <property type="entry name" value="Sm_multidrug_ex"/>
</dbReference>
<keyword evidence="1" id="KW-0812">Transmembrane</keyword>
<accession>A0A233UXP6</accession>
<dbReference type="Pfam" id="PF06695">
    <property type="entry name" value="Sm_multidrug_ex"/>
    <property type="match status" value="1"/>
</dbReference>
<dbReference type="PANTHER" id="PTHR36007:SF2">
    <property type="entry name" value="TRANSPORT PROTEIN-RELATED"/>
    <property type="match status" value="1"/>
</dbReference>
<comment type="caution">
    <text evidence="3">The sequence shown here is derived from an EMBL/GenBank/DDBJ whole genome shotgun (WGS) entry which is preliminary data.</text>
</comment>
<dbReference type="Proteomes" id="UP000730862">
    <property type="component" value="Unassembled WGS sequence"/>
</dbReference>
<name>A0A233UXP6_FINMA</name>
<feature type="transmembrane region" description="Helical" evidence="1">
    <location>
        <begin position="91"/>
        <end position="118"/>
    </location>
</feature>
<dbReference type="EMBL" id="NDYC01000003">
    <property type="protein sequence ID" value="OXZ29233.1"/>
    <property type="molecule type" value="Genomic_DNA"/>
</dbReference>
<feature type="transmembrane region" description="Helical" evidence="1">
    <location>
        <begin position="124"/>
        <end position="149"/>
    </location>
</feature>
<evidence type="ECO:0000256" key="1">
    <source>
        <dbReference type="SAM" id="Phobius"/>
    </source>
</evidence>
<dbReference type="Proteomes" id="UP000215413">
    <property type="component" value="Unassembled WGS sequence"/>
</dbReference>
<keyword evidence="1" id="KW-1133">Transmembrane helix</keyword>
<reference evidence="4" key="2">
    <citation type="submission" date="2017-04" db="EMBL/GenBank/DDBJ databases">
        <title>Finegoldia magna isolated from orthopedic joint implant-associated infections.</title>
        <authorList>
            <person name="Bjorklund S."/>
            <person name="Bruggemann H."/>
            <person name="Jensen A."/>
            <person name="Hellmark B."/>
            <person name="Soderquist B."/>
        </authorList>
    </citation>
    <scope>NUCLEOTIDE SEQUENCE [LARGE SCALE GENOMIC DNA]</scope>
    <source>
        <strain evidence="4">CCUG 54800</strain>
    </source>
</reference>
<gene>
    <name evidence="3" type="ORF">B9N49_00065</name>
    <name evidence="2" type="ORF">KIA07_08015</name>
</gene>
<keyword evidence="1" id="KW-0472">Membrane</keyword>
<organism evidence="3 4">
    <name type="scientific">Finegoldia magna</name>
    <name type="common">Peptostreptococcus magnus</name>
    <dbReference type="NCBI Taxonomy" id="1260"/>
    <lineage>
        <taxon>Bacteria</taxon>
        <taxon>Bacillati</taxon>
        <taxon>Bacillota</taxon>
        <taxon>Tissierellia</taxon>
        <taxon>Tissierellales</taxon>
        <taxon>Peptoniphilaceae</taxon>
        <taxon>Finegoldia</taxon>
    </lineage>
</organism>
<feature type="transmembrane region" description="Helical" evidence="1">
    <location>
        <begin position="7"/>
        <end position="27"/>
    </location>
</feature>
<sequence length="150" mass="16501">MNKIIYMFILSMLPVLEIRGSMIYALANNINPALAFFLSVIGNILPIPFLILLTQKVLQWLDTIDTFKPFVDWINKKAHEKSKTIDKYGRLGLYILVAIPLPGTGAWTGALVASFLGLTPKKSMLPIILGVITAGTIVMLSTMGVLNVIK</sequence>
<dbReference type="PANTHER" id="PTHR36007">
    <property type="entry name" value="TRANSPORT PROTEIN-RELATED"/>
    <property type="match status" value="1"/>
</dbReference>